<dbReference type="AlphaFoldDB" id="A0A4C1SFK3"/>
<protein>
    <submittedName>
        <fullName evidence="1">Uncharacterized protein</fullName>
    </submittedName>
</protein>
<name>A0A4C1SFK3_EUMVA</name>
<accession>A0A4C1SFK3</accession>
<comment type="caution">
    <text evidence="1">The sequence shown here is derived from an EMBL/GenBank/DDBJ whole genome shotgun (WGS) entry which is preliminary data.</text>
</comment>
<organism evidence="1 2">
    <name type="scientific">Eumeta variegata</name>
    <name type="common">Bagworm moth</name>
    <name type="synonym">Eumeta japonica</name>
    <dbReference type="NCBI Taxonomy" id="151549"/>
    <lineage>
        <taxon>Eukaryota</taxon>
        <taxon>Metazoa</taxon>
        <taxon>Ecdysozoa</taxon>
        <taxon>Arthropoda</taxon>
        <taxon>Hexapoda</taxon>
        <taxon>Insecta</taxon>
        <taxon>Pterygota</taxon>
        <taxon>Neoptera</taxon>
        <taxon>Endopterygota</taxon>
        <taxon>Lepidoptera</taxon>
        <taxon>Glossata</taxon>
        <taxon>Ditrysia</taxon>
        <taxon>Tineoidea</taxon>
        <taxon>Psychidae</taxon>
        <taxon>Oiketicinae</taxon>
        <taxon>Eumeta</taxon>
    </lineage>
</organism>
<dbReference type="OrthoDB" id="10609827at2759"/>
<reference evidence="1 2" key="1">
    <citation type="journal article" date="2019" name="Commun. Biol.">
        <title>The bagworm genome reveals a unique fibroin gene that provides high tensile strength.</title>
        <authorList>
            <person name="Kono N."/>
            <person name="Nakamura H."/>
            <person name="Ohtoshi R."/>
            <person name="Tomita M."/>
            <person name="Numata K."/>
            <person name="Arakawa K."/>
        </authorList>
    </citation>
    <scope>NUCLEOTIDE SEQUENCE [LARGE SCALE GENOMIC DNA]</scope>
</reference>
<proteinExistence type="predicted"/>
<evidence type="ECO:0000313" key="2">
    <source>
        <dbReference type="Proteomes" id="UP000299102"/>
    </source>
</evidence>
<keyword evidence="2" id="KW-1185">Reference proteome</keyword>
<gene>
    <name evidence="1" type="ORF">EVAR_2253_1</name>
</gene>
<dbReference type="EMBL" id="BGZK01000007">
    <property type="protein sequence ID" value="GBP00943.1"/>
    <property type="molecule type" value="Genomic_DNA"/>
</dbReference>
<sequence>MADLVQAIHKTYPCDIYGYTFVLLGLKNIVTKGTYLRDEGIYAALGDGNESETEGIDYENIEPSTFDSMFLDSLLSEQNTDVQQESNNKFCAPATPVTSSERKVIASQAS</sequence>
<evidence type="ECO:0000313" key="1">
    <source>
        <dbReference type="EMBL" id="GBP00943.1"/>
    </source>
</evidence>
<dbReference type="Proteomes" id="UP000299102">
    <property type="component" value="Unassembled WGS sequence"/>
</dbReference>